<dbReference type="InterPro" id="IPR029452">
    <property type="entry name" value="RICTOR_V"/>
</dbReference>
<dbReference type="OrthoDB" id="271111at2759"/>
<feature type="compositionally biased region" description="Polar residues" evidence="2">
    <location>
        <begin position="715"/>
        <end position="725"/>
    </location>
</feature>
<dbReference type="InterPro" id="IPR011989">
    <property type="entry name" value="ARM-like"/>
</dbReference>
<evidence type="ECO:0000259" key="5">
    <source>
        <dbReference type="SMART" id="SM01310"/>
    </source>
</evidence>
<feature type="region of interest" description="Disordered" evidence="2">
    <location>
        <begin position="1"/>
        <end position="31"/>
    </location>
</feature>
<dbReference type="InterPro" id="IPR029451">
    <property type="entry name" value="RICTOR_M"/>
</dbReference>
<name>A0A4Q1BNR3_TREME</name>
<dbReference type="InterPro" id="IPR028267">
    <property type="entry name" value="Pianissimo_N"/>
</dbReference>
<comment type="similarity">
    <text evidence="1">Belongs to the RICTOR family.</text>
</comment>
<feature type="compositionally biased region" description="Low complexity" evidence="2">
    <location>
        <begin position="166"/>
        <end position="182"/>
    </location>
</feature>
<feature type="domain" description="Rapamycin-insensitive companion of mTOR N-terminal" evidence="4">
    <location>
        <begin position="254"/>
        <end position="659"/>
    </location>
</feature>
<feature type="region of interest" description="Disordered" evidence="2">
    <location>
        <begin position="230"/>
        <end position="251"/>
    </location>
</feature>
<dbReference type="PANTHER" id="PTHR13298:SF11">
    <property type="entry name" value="RAPAMYCIN-INSENSITIVE COMPANION OF MTOR"/>
    <property type="match status" value="1"/>
</dbReference>
<dbReference type="STRING" id="5217.A0A4Q1BNR3"/>
<dbReference type="FunCoup" id="A0A4Q1BNR3">
    <property type="interactions" value="237"/>
</dbReference>
<reference evidence="6 7" key="1">
    <citation type="submission" date="2016-06" db="EMBL/GenBank/DDBJ databases">
        <title>Evolution of pathogenesis and genome organization in the Tremellales.</title>
        <authorList>
            <person name="Cuomo C."/>
            <person name="Litvintseva A."/>
            <person name="Heitman J."/>
            <person name="Chen Y."/>
            <person name="Sun S."/>
            <person name="Springer D."/>
            <person name="Dromer F."/>
            <person name="Young S."/>
            <person name="Zeng Q."/>
            <person name="Chapman S."/>
            <person name="Gujja S."/>
            <person name="Saif S."/>
            <person name="Birren B."/>
        </authorList>
    </citation>
    <scope>NUCLEOTIDE SEQUENCE [LARGE SCALE GENOMIC DNA]</scope>
    <source>
        <strain evidence="6 7">ATCC 28783</strain>
    </source>
</reference>
<dbReference type="Pfam" id="PF14663">
    <property type="entry name" value="RasGEF_N_2"/>
    <property type="match status" value="1"/>
</dbReference>
<organism evidence="6 7">
    <name type="scientific">Tremella mesenterica</name>
    <name type="common">Jelly fungus</name>
    <dbReference type="NCBI Taxonomy" id="5217"/>
    <lineage>
        <taxon>Eukaryota</taxon>
        <taxon>Fungi</taxon>
        <taxon>Dikarya</taxon>
        <taxon>Basidiomycota</taxon>
        <taxon>Agaricomycotina</taxon>
        <taxon>Tremellomycetes</taxon>
        <taxon>Tremellales</taxon>
        <taxon>Tremellaceae</taxon>
        <taxon>Tremella</taxon>
    </lineage>
</organism>
<feature type="compositionally biased region" description="Basic and acidic residues" evidence="2">
    <location>
        <begin position="1352"/>
        <end position="1366"/>
    </location>
</feature>
<evidence type="ECO:0000259" key="4">
    <source>
        <dbReference type="SMART" id="SM01308"/>
    </source>
</evidence>
<sequence>MTGRASPAPPRPSIELLASSVSTGGGQLTEDDVRLSDDETVNTVMAKLAIEKRVQYGAEKMLDVIENRAGDDAGDSEQVKERITAQLEAANAHIRTLEAKLEKLRGTSYSTTPNRRPRRPVKLNGYPSQTSLSSSLTSNTILTNPHRPINRAGPSRTPEKDDTPNRSTLSSGGSRPRSRSTGADTSDLYGEGVSRLGWISGVGSSPGDMTDDGDFQDLLNTTEGLIRHLESLESKDTLGKERKGKSPDRGDEVHGCLVRLTDQLKKYPKIAQAIDKERLLRMVIIHLSDYSGVKRRTASYRLLRYILDKNSWNQMLAIGVEWPIIRTFTRDSKAIKEKEQALRLLRAVIVLPPPETHSIHPNTEMTEAPTHPHLQEEPSTVSESPDLSEVLEQRVALSDGLIRAIVSAAENPDDPLRNVCIQTLIEIGVFDVRRLVRSDALRTLLLVFKDGPWKLGPSITGLLLHLVNQPSTRKYLIPGADVESVLVGLTEEYGKPVSRQPLRQTEKLQRCISDVSMLLSSWQGLLVLSMDGCRAIKSLISSLHVPSSDVKDAFLNLLYQVLRIKSPNWKDAFLEGKRLTVYNRTQEAASQLQDDPEEDEPRQNLNLIDHYVALLLATFIEAGLVESLIALIEEDIGMLNRKATLLLGEILQMANRILPLQFAAKLQALPRLFSVAANFSNPTERHMALSALSSIDSLNRNQSKTSKAQSRDRVGSSNIQDSLQRGQRQVQQVKLRLGLQIDDKQFQQMINDSGVLLGRDHTKWNYDVILDLVQGPLLNPKRLDEAIKATKILRRLFSFYHPYNNRFSAIKRTRPNHKWVRLGCALLSTMLASPEGIRFIAEDKLLRQIGECFGELDHYVGKPSTQPIFARDRLTTTLTYGYFEMIGTLSKHAEGMKLMERFRFFTCFYHLSEQRSRDDIIRIIIECFDYSIDAHPRIVLSKALTSSYMETRLFATHHLGRLMHEESGLVDWALQLMITQLYDTSMQVCEVAVMYLEDMCTDTECLEKVVQLRPTLEHLGDVGHPLFMRFVSTSVGFKYLHSTGYIDRELEHWMTERNLLYVVETETWVSKTLRPFTSDTIQDYWEYEGIAPTHFLGELTKTSEGCQWLKERGIVSDFCETIRVQGMETEDTKVLTNVKCVLWALGNIGSTIGGLPFLEDEEIIDGIIEIAEQSPVLTMRGVAFFVIGLISSTRIGAELLEEYGWVSTRTSLGLTTGLCLPNDLSRFAYVEPWQRIQIPVVPPKLPKLPAENEIMLAIANLSNYVLAAGAMNNLKRIRTRQPRHFSSLPLFHRALHIISHNHYQAPVRKFVLDLFDISLTPETLTALRRLEMNDHHDRTNTQPSISDTHYLPMEKGHPGTDLEDGRQVSLYMNEEEVKEHRRKRSTSSPGPGTVHTKGFIMDDMVENKQRMRGMTMDTRRDEGVR</sequence>
<dbReference type="Pfam" id="PF14668">
    <property type="entry name" value="RICTOR_V"/>
    <property type="match status" value="1"/>
</dbReference>
<dbReference type="InterPro" id="IPR016024">
    <property type="entry name" value="ARM-type_fold"/>
</dbReference>
<dbReference type="SUPFAM" id="SSF48371">
    <property type="entry name" value="ARM repeat"/>
    <property type="match status" value="1"/>
</dbReference>
<comment type="caution">
    <text evidence="6">The sequence shown here is derived from an EMBL/GenBank/DDBJ whole genome shotgun (WGS) entry which is preliminary data.</text>
</comment>
<dbReference type="Pfam" id="PF14666">
    <property type="entry name" value="RICTOR_M"/>
    <property type="match status" value="1"/>
</dbReference>
<feature type="domain" description="Rapamycin-insensitive companion of mTOR" evidence="5">
    <location>
        <begin position="1135"/>
        <end position="1207"/>
    </location>
</feature>
<dbReference type="PANTHER" id="PTHR13298">
    <property type="entry name" value="CYTOSOLIC REGULATOR PIANISSIMO"/>
    <property type="match status" value="1"/>
</dbReference>
<dbReference type="InterPro" id="IPR029453">
    <property type="entry name" value="Rictor_IV"/>
</dbReference>
<gene>
    <name evidence="6" type="ORF">M231_03353</name>
</gene>
<evidence type="ECO:0000313" key="7">
    <source>
        <dbReference type="Proteomes" id="UP000289152"/>
    </source>
</evidence>
<evidence type="ECO:0000313" key="6">
    <source>
        <dbReference type="EMBL" id="RXK39400.1"/>
    </source>
</evidence>
<dbReference type="InParanoid" id="A0A4Q1BNR3"/>
<dbReference type="EMBL" id="SDIL01000032">
    <property type="protein sequence ID" value="RXK39400.1"/>
    <property type="molecule type" value="Genomic_DNA"/>
</dbReference>
<dbReference type="GO" id="GO:0038203">
    <property type="term" value="P:TORC2 signaling"/>
    <property type="evidence" value="ECO:0007669"/>
    <property type="project" value="TreeGrafter"/>
</dbReference>
<dbReference type="Proteomes" id="UP000289152">
    <property type="component" value="Unassembled WGS sequence"/>
</dbReference>
<dbReference type="Gene3D" id="1.25.10.10">
    <property type="entry name" value="Leucine-rich Repeat Variant"/>
    <property type="match status" value="1"/>
</dbReference>
<accession>A0A4Q1BNR3</accession>
<evidence type="ECO:0000259" key="3">
    <source>
        <dbReference type="SMART" id="SM01307"/>
    </source>
</evidence>
<feature type="region of interest" description="Disordered" evidence="2">
    <location>
        <begin position="105"/>
        <end position="188"/>
    </location>
</feature>
<keyword evidence="7" id="KW-1185">Reference proteome</keyword>
<feature type="region of interest" description="Disordered" evidence="2">
    <location>
        <begin position="359"/>
        <end position="383"/>
    </location>
</feature>
<dbReference type="GO" id="GO:0031932">
    <property type="term" value="C:TORC2 complex"/>
    <property type="evidence" value="ECO:0007669"/>
    <property type="project" value="InterPro"/>
</dbReference>
<dbReference type="SMART" id="SM01308">
    <property type="entry name" value="RICTOR_N"/>
    <property type="match status" value="1"/>
</dbReference>
<protein>
    <submittedName>
        <fullName evidence="6">Sterility protein Ste20</fullName>
    </submittedName>
</protein>
<feature type="compositionally biased region" description="Low complexity" evidence="2">
    <location>
        <begin position="128"/>
        <end position="143"/>
    </location>
</feature>
<dbReference type="SMART" id="SM01307">
    <property type="entry name" value="RICTOR_M"/>
    <property type="match status" value="1"/>
</dbReference>
<proteinExistence type="inferred from homology"/>
<evidence type="ECO:0000256" key="1">
    <source>
        <dbReference type="ARBA" id="ARBA00008878"/>
    </source>
</evidence>
<evidence type="ECO:0000256" key="2">
    <source>
        <dbReference type="SAM" id="MobiDB-lite"/>
    </source>
</evidence>
<dbReference type="SMART" id="SM01303">
    <property type="entry name" value="RasGEF_N_2"/>
    <property type="match status" value="1"/>
</dbReference>
<dbReference type="SMART" id="SM01310">
    <property type="entry name" value="RICTOR_V"/>
    <property type="match status" value="1"/>
</dbReference>
<dbReference type="VEuPathDB" id="FungiDB:TREMEDRAFT_30887"/>
<dbReference type="Pfam" id="PF14664">
    <property type="entry name" value="RICTOR_N"/>
    <property type="match status" value="1"/>
</dbReference>
<feature type="region of interest" description="Disordered" evidence="2">
    <location>
        <begin position="700"/>
        <end position="725"/>
    </location>
</feature>
<dbReference type="InterPro" id="IPR028268">
    <property type="entry name" value="Pianissimo_fam"/>
</dbReference>
<feature type="domain" description="Rapamycin-insensitive companion of mTOR middle" evidence="3">
    <location>
        <begin position="741"/>
        <end position="965"/>
    </location>
</feature>
<feature type="region of interest" description="Disordered" evidence="2">
    <location>
        <begin position="1334"/>
        <end position="1397"/>
    </location>
</feature>